<dbReference type="OrthoDB" id="416253at2759"/>
<name>A0A7R9L4N4_9ACAR</name>
<dbReference type="InterPro" id="IPR020471">
    <property type="entry name" value="AKR"/>
</dbReference>
<evidence type="ECO:0000256" key="3">
    <source>
        <dbReference type="PIRSR" id="PIRSR000097-3"/>
    </source>
</evidence>
<reference evidence="5" key="1">
    <citation type="submission" date="2020-11" db="EMBL/GenBank/DDBJ databases">
        <authorList>
            <person name="Tran Van P."/>
        </authorList>
    </citation>
    <scope>NUCLEOTIDE SEQUENCE</scope>
</reference>
<dbReference type="Proteomes" id="UP000759131">
    <property type="component" value="Unassembled WGS sequence"/>
</dbReference>
<dbReference type="CDD" id="cd19071">
    <property type="entry name" value="AKR_AKR1-5-like"/>
    <property type="match status" value="1"/>
</dbReference>
<dbReference type="PRINTS" id="PR00069">
    <property type="entry name" value="ALDKETRDTASE"/>
</dbReference>
<dbReference type="InterPro" id="IPR018170">
    <property type="entry name" value="Aldo/ket_reductase_CS"/>
</dbReference>
<proteinExistence type="predicted"/>
<keyword evidence="6" id="KW-1185">Reference proteome</keyword>
<sequence length="352" mass="40519">MTAPIIYEDTIESIDLIDDNVLVGPNYDILTKHIMPGGLEVPPIGLGSSDDLKKNDNQKISQFLNAIESGYRLIDTAYKYDNQRHLGLAIRQLMDTTNITRNDLIVVTKVWSTFHTRERAFENVKMELQDLQFDYSDFGLIHYPISITPHESNPREYFTYSANGSIQTPYPQRDVGYLEAWRGLEAAERLGLVKYIGLANFNIHQIKRILSVAVVKPVVVQVECHPLYRNDKLTNWIKAHNMSVMCYSPLRKCSPELVNNNVLQEVADKHKRTVYQVSLRWNMQRGHIVIPRSFDKHHQKENLDSLNFALDQQDMDKINAIPQLQKIIYPGNLLPISMPSHPDYPFGEDDDN</sequence>
<dbReference type="InterPro" id="IPR036812">
    <property type="entry name" value="NAD(P)_OxRdtase_dom_sf"/>
</dbReference>
<dbReference type="PIRSF" id="PIRSF000097">
    <property type="entry name" value="AKR"/>
    <property type="match status" value="1"/>
</dbReference>
<dbReference type="GO" id="GO:0016491">
    <property type="term" value="F:oxidoreductase activity"/>
    <property type="evidence" value="ECO:0007669"/>
    <property type="project" value="InterPro"/>
</dbReference>
<dbReference type="PANTHER" id="PTHR11732">
    <property type="entry name" value="ALDO/KETO REDUCTASE"/>
    <property type="match status" value="1"/>
</dbReference>
<evidence type="ECO:0000256" key="1">
    <source>
        <dbReference type="PIRSR" id="PIRSR000097-1"/>
    </source>
</evidence>
<evidence type="ECO:0000313" key="6">
    <source>
        <dbReference type="Proteomes" id="UP000759131"/>
    </source>
</evidence>
<organism evidence="5">
    <name type="scientific">Medioppia subpectinata</name>
    <dbReference type="NCBI Taxonomy" id="1979941"/>
    <lineage>
        <taxon>Eukaryota</taxon>
        <taxon>Metazoa</taxon>
        <taxon>Ecdysozoa</taxon>
        <taxon>Arthropoda</taxon>
        <taxon>Chelicerata</taxon>
        <taxon>Arachnida</taxon>
        <taxon>Acari</taxon>
        <taxon>Acariformes</taxon>
        <taxon>Sarcoptiformes</taxon>
        <taxon>Oribatida</taxon>
        <taxon>Brachypylina</taxon>
        <taxon>Oppioidea</taxon>
        <taxon>Oppiidae</taxon>
        <taxon>Medioppia</taxon>
    </lineage>
</organism>
<evidence type="ECO:0000259" key="4">
    <source>
        <dbReference type="Pfam" id="PF00248"/>
    </source>
</evidence>
<accession>A0A7R9L4N4</accession>
<dbReference type="AlphaFoldDB" id="A0A7R9L4N4"/>
<dbReference type="Pfam" id="PF00248">
    <property type="entry name" value="Aldo_ket_red"/>
    <property type="match status" value="1"/>
</dbReference>
<dbReference type="Gene3D" id="3.20.20.100">
    <property type="entry name" value="NADP-dependent oxidoreductase domain"/>
    <property type="match status" value="1"/>
</dbReference>
<protein>
    <recommendedName>
        <fullName evidence="4">NADP-dependent oxidoreductase domain-containing protein</fullName>
    </recommendedName>
</protein>
<gene>
    <name evidence="5" type="ORF">OSB1V03_LOCUS14242</name>
</gene>
<dbReference type="EMBL" id="CAJPIZ010013508">
    <property type="protein sequence ID" value="CAG2114276.1"/>
    <property type="molecule type" value="Genomic_DNA"/>
</dbReference>
<dbReference type="InterPro" id="IPR023210">
    <property type="entry name" value="NADP_OxRdtase_dom"/>
</dbReference>
<evidence type="ECO:0000313" key="5">
    <source>
        <dbReference type="EMBL" id="CAD7633846.1"/>
    </source>
</evidence>
<evidence type="ECO:0000256" key="2">
    <source>
        <dbReference type="PIRSR" id="PIRSR000097-2"/>
    </source>
</evidence>
<feature type="active site" description="Proton donor" evidence="1">
    <location>
        <position position="80"/>
    </location>
</feature>
<dbReference type="EMBL" id="OC868083">
    <property type="protein sequence ID" value="CAD7633846.1"/>
    <property type="molecule type" value="Genomic_DNA"/>
</dbReference>
<feature type="domain" description="NADP-dependent oxidoreductase" evidence="4">
    <location>
        <begin position="52"/>
        <end position="321"/>
    </location>
</feature>
<dbReference type="PROSITE" id="PS00798">
    <property type="entry name" value="ALDOKETO_REDUCTASE_1"/>
    <property type="match status" value="1"/>
</dbReference>
<feature type="site" description="Lowers pKa of active site Tyr" evidence="3">
    <location>
        <position position="109"/>
    </location>
</feature>
<dbReference type="SUPFAM" id="SSF51430">
    <property type="entry name" value="NAD(P)-linked oxidoreductase"/>
    <property type="match status" value="1"/>
</dbReference>
<feature type="binding site" evidence="2">
    <location>
        <position position="142"/>
    </location>
    <ligand>
        <name>substrate</name>
    </ligand>
</feature>